<comment type="subcellular location">
    <subcellularLocation>
        <location evidence="1">Membrane</location>
        <topology evidence="1">Multi-pass membrane protein</topology>
    </subcellularLocation>
</comment>
<protein>
    <submittedName>
        <fullName evidence="7">NnrU family protein</fullName>
    </submittedName>
</protein>
<evidence type="ECO:0000256" key="3">
    <source>
        <dbReference type="ARBA" id="ARBA00022989"/>
    </source>
</evidence>
<dbReference type="Proteomes" id="UP000315901">
    <property type="component" value="Unassembled WGS sequence"/>
</dbReference>
<dbReference type="Pfam" id="PF07298">
    <property type="entry name" value="NnrU"/>
    <property type="match status" value="1"/>
</dbReference>
<keyword evidence="2 5" id="KW-0812">Transmembrane</keyword>
<dbReference type="GO" id="GO:0016020">
    <property type="term" value="C:membrane"/>
    <property type="evidence" value="ECO:0007669"/>
    <property type="project" value="UniProtKB-SubCell"/>
</dbReference>
<feature type="transmembrane region" description="Helical" evidence="5">
    <location>
        <begin position="71"/>
        <end position="91"/>
    </location>
</feature>
<feature type="transmembrane region" description="Helical" evidence="5">
    <location>
        <begin position="164"/>
        <end position="186"/>
    </location>
</feature>
<evidence type="ECO:0000259" key="6">
    <source>
        <dbReference type="Pfam" id="PF07298"/>
    </source>
</evidence>
<organism evidence="7 8">
    <name type="scientific">Maribrevibacterium harenarium</name>
    <dbReference type="NCBI Taxonomy" id="2589817"/>
    <lineage>
        <taxon>Bacteria</taxon>
        <taxon>Pseudomonadati</taxon>
        <taxon>Pseudomonadota</taxon>
        <taxon>Gammaproteobacteria</taxon>
        <taxon>Oceanospirillales</taxon>
        <taxon>Oceanospirillaceae</taxon>
        <taxon>Maribrevibacterium</taxon>
    </lineage>
</organism>
<feature type="domain" description="NnrU" evidence="6">
    <location>
        <begin position="4"/>
        <end position="190"/>
    </location>
</feature>
<dbReference type="OrthoDB" id="5293641at2"/>
<keyword evidence="8" id="KW-1185">Reference proteome</keyword>
<dbReference type="InterPro" id="IPR009915">
    <property type="entry name" value="NnrU_dom"/>
</dbReference>
<evidence type="ECO:0000256" key="2">
    <source>
        <dbReference type="ARBA" id="ARBA00022692"/>
    </source>
</evidence>
<accession>A0A501WGY5</accession>
<keyword evidence="4 5" id="KW-0472">Membrane</keyword>
<evidence type="ECO:0000313" key="7">
    <source>
        <dbReference type="EMBL" id="TPE47745.1"/>
    </source>
</evidence>
<proteinExistence type="predicted"/>
<keyword evidence="3 5" id="KW-1133">Transmembrane helix</keyword>
<gene>
    <name evidence="7" type="ORF">FJM67_14160</name>
</gene>
<reference evidence="7 8" key="1">
    <citation type="submission" date="2019-06" db="EMBL/GenBank/DDBJ databases">
        <title>A novel bacterium of genus Marinomonas, isolated from coastal sand.</title>
        <authorList>
            <person name="Huang H."/>
            <person name="Mo K."/>
            <person name="Hu Y."/>
        </authorList>
    </citation>
    <scope>NUCLEOTIDE SEQUENCE [LARGE SCALE GENOMIC DNA]</scope>
    <source>
        <strain evidence="7 8">HB171799</strain>
    </source>
</reference>
<evidence type="ECO:0000256" key="1">
    <source>
        <dbReference type="ARBA" id="ARBA00004141"/>
    </source>
</evidence>
<dbReference type="EMBL" id="VFRR01000039">
    <property type="protein sequence ID" value="TPE47745.1"/>
    <property type="molecule type" value="Genomic_DNA"/>
</dbReference>
<dbReference type="RefSeq" id="WP_140590565.1">
    <property type="nucleotide sequence ID" value="NZ_VFRR01000039.1"/>
</dbReference>
<evidence type="ECO:0000256" key="5">
    <source>
        <dbReference type="SAM" id="Phobius"/>
    </source>
</evidence>
<evidence type="ECO:0000313" key="8">
    <source>
        <dbReference type="Proteomes" id="UP000315901"/>
    </source>
</evidence>
<dbReference type="AlphaFoldDB" id="A0A501WGY5"/>
<feature type="transmembrane region" description="Helical" evidence="5">
    <location>
        <begin position="40"/>
        <end position="59"/>
    </location>
</feature>
<name>A0A501WGY5_9GAMM</name>
<comment type="caution">
    <text evidence="7">The sequence shown here is derived from an EMBL/GenBank/DDBJ whole genome shotgun (WGS) entry which is preliminary data.</text>
</comment>
<sequence length="194" mass="21253">MTWLVLGLIIFLGSHSVRIFANEWRQQTIARIGANAWKGAYSVISIVGFVLIVIGFGAANQGSTWLWYPPVWTRHLAALLILFAFIFLAAAKLPMSKLKSKVGHPMVIGVKIWAFAHLLSNGTVADFVLFGSFLVWSIVLYARSRRLDRANGVVYSGGAIKNDLLALVIGLLAYGLFAAVLHKWLIGISPFIAS</sequence>
<feature type="transmembrane region" description="Helical" evidence="5">
    <location>
        <begin position="124"/>
        <end position="143"/>
    </location>
</feature>
<evidence type="ECO:0000256" key="4">
    <source>
        <dbReference type="ARBA" id="ARBA00023136"/>
    </source>
</evidence>